<name>A0A3D8YH10_9BACT</name>
<dbReference type="AlphaFoldDB" id="A0A3D8YH10"/>
<dbReference type="Pfam" id="PF18899">
    <property type="entry name" value="DUF5655"/>
    <property type="match status" value="1"/>
</dbReference>
<dbReference type="RefSeq" id="WP_262512403.1">
    <property type="nucleotide sequence ID" value="NZ_QNUL01000002.1"/>
</dbReference>
<reference evidence="2 3" key="1">
    <citation type="submission" date="2018-07" db="EMBL/GenBank/DDBJ databases">
        <title>Dyadobacter roseus sp. nov., isolated from rose rhizosphere soil.</title>
        <authorList>
            <person name="Chen L."/>
        </authorList>
    </citation>
    <scope>NUCLEOTIDE SEQUENCE [LARGE SCALE GENOMIC DNA]</scope>
    <source>
        <strain evidence="2 3">RS19</strain>
    </source>
</reference>
<evidence type="ECO:0000259" key="1">
    <source>
        <dbReference type="Pfam" id="PF18899"/>
    </source>
</evidence>
<proteinExistence type="predicted"/>
<sequence>MIRGSSFLNLGAEFEIKPQNMVIGFKHKGKVCADVLVLKSELKFWINLKFGNLDDPKKLSRDISNIGQWGNGDYEFRVSDTANPEYIMSLIKQAVNY</sequence>
<organism evidence="2 3">
    <name type="scientific">Dyadobacter luteus</name>
    <dbReference type="NCBI Taxonomy" id="2259619"/>
    <lineage>
        <taxon>Bacteria</taxon>
        <taxon>Pseudomonadati</taxon>
        <taxon>Bacteroidota</taxon>
        <taxon>Cytophagia</taxon>
        <taxon>Cytophagales</taxon>
        <taxon>Spirosomataceae</taxon>
        <taxon>Dyadobacter</taxon>
    </lineage>
</organism>
<dbReference type="Proteomes" id="UP000256373">
    <property type="component" value="Unassembled WGS sequence"/>
</dbReference>
<dbReference type="EMBL" id="QNUL01000002">
    <property type="protein sequence ID" value="REA63666.1"/>
    <property type="molecule type" value="Genomic_DNA"/>
</dbReference>
<feature type="domain" description="DUF5655" evidence="1">
    <location>
        <begin position="8"/>
        <end position="94"/>
    </location>
</feature>
<gene>
    <name evidence="2" type="ORF">DSL64_04310</name>
</gene>
<keyword evidence="3" id="KW-1185">Reference proteome</keyword>
<accession>A0A3D8YH10</accession>
<dbReference type="InterPro" id="IPR043714">
    <property type="entry name" value="DUF5655"/>
</dbReference>
<comment type="caution">
    <text evidence="2">The sequence shown here is derived from an EMBL/GenBank/DDBJ whole genome shotgun (WGS) entry which is preliminary data.</text>
</comment>
<protein>
    <recommendedName>
        <fullName evidence="1">DUF5655 domain-containing protein</fullName>
    </recommendedName>
</protein>
<evidence type="ECO:0000313" key="3">
    <source>
        <dbReference type="Proteomes" id="UP000256373"/>
    </source>
</evidence>
<evidence type="ECO:0000313" key="2">
    <source>
        <dbReference type="EMBL" id="REA63666.1"/>
    </source>
</evidence>